<keyword evidence="7" id="KW-0346">Stress response</keyword>
<keyword evidence="8" id="KW-1185">Reference proteome</keyword>
<dbReference type="Proteomes" id="UP000292282">
    <property type="component" value="Unassembled WGS sequence"/>
</dbReference>
<dbReference type="AlphaFoldDB" id="A0A4Q9LWM1"/>
<proteinExistence type="inferred from homology"/>
<sequence length="696" mass="76306">MSGPNEQKVRTSGAVGIDLGTTYSCVAGYVNGELEVFPNPDGARITPSVVAFDDDDRRLIGTAAQYKLNLQASRVIYDCKRLIGRGFDDPKIAKAIKNWPFTVVRYDKEKKMEIDTVLDKSVVDNIRIKMKIGDQIRYYDPIEISSYILTYMKEAAKAKLGHEITTGVITVPAHFNNNQRDKTKVAAEIAGFTKLRLLNEPTAAAMAYGYGRSKGDKVSKGEETVLVFDLGGGTFDVSVLRFDAASENESGVAEVLATDGDTFLGGVDFDNALFDYAMSCFTRKHPNVDVKKITDKSKRRLRAACEKAKRALSSSTTATIDIEFFYEEICFTLDVTRSKFEDLCYPGFVRCMERVKGCLYGLGKGTALYDERTGVLEVKHDTAKVIEEQKQQIGKVILVGGSSRVPKVKQMLADFFGESKLCFSVHPDEAVALGAAYHAVMLADDVALKAEESILLLDTVPLTISIETAGGVATPLIPRKTTIPYKTSQVFTTYSDNQPGVTISIFEGERSCVKDNHLLGTFSLTDIPAAPRGVPQIEVTCEVDANGIFKVTAVEKSTNMTNSLTITNMKGRLSEEEVSKMVEEAKKYNDSDKEFKERMNSKNNLEHAIYSMKNVVKEGKMDESVKAEMLKKVQSYEDWLSANDNASKETFDAKLQEVQAMMGGAGMGMGGQPGPDMDMGGAEAADKTGPSVEEVD</sequence>
<comment type="caution">
    <text evidence="7">The sequence shown here is derived from an EMBL/GenBank/DDBJ whole genome shotgun (WGS) entry which is preliminary data.</text>
</comment>
<dbReference type="Gene3D" id="2.60.34.10">
    <property type="entry name" value="Substrate Binding Domain Of DNAk, Chain A, domain 1"/>
    <property type="match status" value="1"/>
</dbReference>
<dbReference type="Gene3D" id="3.30.30.30">
    <property type="match status" value="1"/>
</dbReference>
<dbReference type="SUPFAM" id="SSF53067">
    <property type="entry name" value="Actin-like ATPase domain"/>
    <property type="match status" value="2"/>
</dbReference>
<dbReference type="VEuPathDB" id="MicrosporidiaDB:CWI38_0840p0020"/>
<dbReference type="CDD" id="cd24028">
    <property type="entry name" value="ASKHA_NBD_HSP70_HSPA1-like"/>
    <property type="match status" value="1"/>
</dbReference>
<dbReference type="EMBL" id="PITK01000840">
    <property type="protein sequence ID" value="TBU12231.1"/>
    <property type="molecule type" value="Genomic_DNA"/>
</dbReference>
<evidence type="ECO:0000313" key="8">
    <source>
        <dbReference type="Proteomes" id="UP000292282"/>
    </source>
</evidence>
<dbReference type="GO" id="GO:0005524">
    <property type="term" value="F:ATP binding"/>
    <property type="evidence" value="ECO:0007669"/>
    <property type="project" value="UniProtKB-KW"/>
</dbReference>
<evidence type="ECO:0000256" key="2">
    <source>
        <dbReference type="ARBA" id="ARBA00022741"/>
    </source>
</evidence>
<dbReference type="InterPro" id="IPR043129">
    <property type="entry name" value="ATPase_NBD"/>
</dbReference>
<dbReference type="FunFam" id="3.90.640.10:FF:000010">
    <property type="entry name" value="heat shock 70 kDa protein 14"/>
    <property type="match status" value="1"/>
</dbReference>
<feature type="region of interest" description="Disordered" evidence="6">
    <location>
        <begin position="666"/>
        <end position="696"/>
    </location>
</feature>
<dbReference type="PANTHER" id="PTHR19375">
    <property type="entry name" value="HEAT SHOCK PROTEIN 70KDA"/>
    <property type="match status" value="1"/>
</dbReference>
<accession>A0A4Q9LWM1</accession>
<comment type="similarity">
    <text evidence="1 5">Belongs to the heat shock protein 70 family.</text>
</comment>
<gene>
    <name evidence="7" type="ORF">CWI38_0840p0020</name>
</gene>
<dbReference type="Gene3D" id="1.20.1270.10">
    <property type="match status" value="1"/>
</dbReference>
<dbReference type="FunFam" id="3.30.30.30:FF:000005">
    <property type="entry name" value="Heat shock protein ssb1"/>
    <property type="match status" value="1"/>
</dbReference>
<evidence type="ECO:0000256" key="5">
    <source>
        <dbReference type="RuleBase" id="RU003322"/>
    </source>
</evidence>
<organism evidence="7 8">
    <name type="scientific">Hamiltosporidium tvaerminnensis</name>
    <dbReference type="NCBI Taxonomy" id="1176355"/>
    <lineage>
        <taxon>Eukaryota</taxon>
        <taxon>Fungi</taxon>
        <taxon>Fungi incertae sedis</taxon>
        <taxon>Microsporidia</taxon>
        <taxon>Dubosqiidae</taxon>
        <taxon>Hamiltosporidium</taxon>
    </lineage>
</organism>
<reference evidence="7 8" key="1">
    <citation type="submission" date="2017-12" db="EMBL/GenBank/DDBJ databases">
        <authorList>
            <person name="Pombert J.-F."/>
            <person name="Haag K.L."/>
            <person name="Ebert D."/>
        </authorList>
    </citation>
    <scope>NUCLEOTIDE SEQUENCE [LARGE SCALE GENOMIC DNA]</scope>
    <source>
        <strain evidence="7">IL-G-3</strain>
    </source>
</reference>
<evidence type="ECO:0000256" key="6">
    <source>
        <dbReference type="SAM" id="MobiDB-lite"/>
    </source>
</evidence>
<dbReference type="SUPFAM" id="SSF100920">
    <property type="entry name" value="Heat shock protein 70kD (HSP70), peptide-binding domain"/>
    <property type="match status" value="1"/>
</dbReference>
<evidence type="ECO:0000313" key="7">
    <source>
        <dbReference type="EMBL" id="TBU12231.1"/>
    </source>
</evidence>
<dbReference type="InterPro" id="IPR029047">
    <property type="entry name" value="HSP70_peptide-bd_sf"/>
</dbReference>
<dbReference type="InterPro" id="IPR018181">
    <property type="entry name" value="Heat_shock_70_CS"/>
</dbReference>
<protein>
    <submittedName>
        <fullName evidence="7">Heat shock protein 70</fullName>
    </submittedName>
</protein>
<dbReference type="PROSITE" id="PS01036">
    <property type="entry name" value="HSP70_3"/>
    <property type="match status" value="1"/>
</dbReference>
<evidence type="ECO:0000256" key="1">
    <source>
        <dbReference type="ARBA" id="ARBA00007381"/>
    </source>
</evidence>
<dbReference type="STRING" id="1176355.A0A4Q9LWM1"/>
<dbReference type="PROSITE" id="PS00329">
    <property type="entry name" value="HSP70_2"/>
    <property type="match status" value="1"/>
</dbReference>
<evidence type="ECO:0000256" key="3">
    <source>
        <dbReference type="ARBA" id="ARBA00022840"/>
    </source>
</evidence>
<dbReference type="Pfam" id="PF00012">
    <property type="entry name" value="HSP70"/>
    <property type="match status" value="2"/>
</dbReference>
<dbReference type="Gene3D" id="3.30.420.40">
    <property type="match status" value="2"/>
</dbReference>
<dbReference type="PRINTS" id="PR00301">
    <property type="entry name" value="HEATSHOCK70"/>
</dbReference>
<dbReference type="InterPro" id="IPR029048">
    <property type="entry name" value="HSP70_C_sf"/>
</dbReference>
<keyword evidence="3 5" id="KW-0067">ATP-binding</keyword>
<keyword evidence="4" id="KW-0143">Chaperone</keyword>
<name>A0A4Q9LWM1_9MICR</name>
<dbReference type="Gene3D" id="3.90.640.10">
    <property type="entry name" value="Actin, Chain A, domain 4"/>
    <property type="match status" value="1"/>
</dbReference>
<dbReference type="InterPro" id="IPR013126">
    <property type="entry name" value="Hsp_70_fam"/>
</dbReference>
<evidence type="ECO:0000256" key="4">
    <source>
        <dbReference type="ARBA" id="ARBA00023186"/>
    </source>
</evidence>
<dbReference type="OrthoDB" id="2401965at2759"/>
<dbReference type="GO" id="GO:0140662">
    <property type="term" value="F:ATP-dependent protein folding chaperone"/>
    <property type="evidence" value="ECO:0007669"/>
    <property type="project" value="InterPro"/>
</dbReference>
<keyword evidence="2 5" id="KW-0547">Nucleotide-binding</keyword>
<dbReference type="FunFam" id="2.60.34.10:FF:000002">
    <property type="entry name" value="Heat shock 70 kDa"/>
    <property type="match status" value="1"/>
</dbReference>
<dbReference type="PROSITE" id="PS00297">
    <property type="entry name" value="HSP70_1"/>
    <property type="match status" value="1"/>
</dbReference>
<dbReference type="SUPFAM" id="SSF100934">
    <property type="entry name" value="Heat shock protein 70kD (HSP70), C-terminal subdomain"/>
    <property type="match status" value="1"/>
</dbReference>